<keyword evidence="3" id="KW-1185">Reference proteome</keyword>
<dbReference type="Pfam" id="PF03432">
    <property type="entry name" value="Relaxase"/>
    <property type="match status" value="1"/>
</dbReference>
<proteinExistence type="predicted"/>
<organism evidence="2 3">
    <name type="scientific">Brevundimonas nasdae</name>
    <dbReference type="NCBI Taxonomy" id="172043"/>
    <lineage>
        <taxon>Bacteria</taxon>
        <taxon>Pseudomonadati</taxon>
        <taxon>Pseudomonadota</taxon>
        <taxon>Alphaproteobacteria</taxon>
        <taxon>Caulobacterales</taxon>
        <taxon>Caulobacteraceae</taxon>
        <taxon>Brevundimonas</taxon>
    </lineage>
</organism>
<sequence length="416" mass="45922">MQVRTAIEARLAATSGDDASALHIRLPQRLKPDNTSVRVAMFQRLAASRLFAYGDRAGCLRAAQNRSGRAFRLDVRQRVTVKALVSRHMGKGFARGAALAAHIAYLGRRGAGEDGEQAAFFGPARDGVDAAGATANWAKDRHHFRFIISPEHGDRIADLRDSVREIMSRVADDLGEPGLNWIAVCHFDTDQPHAHVLVRGRRGDDRDLVIPRDYIAYGFRARAQEVAQERLGDLSRQDAERRVWRETQADRFTAFDRRLVGAADANGLVEDGIGGTDAWTALTRGRLRHLETLGLAVRTGRRFSLAFDLEMKLRRLQLSKDVIRTLNQRRMDGARSAEQLGKQPVRGRVVKIGCHDELGGAAYVVVRSTDGREHYGRLAVGRSPPQLGRTVTLSLDARGFAQVITGAQRDSGLGRS</sequence>
<name>A0ABX8TDS7_9CAUL</name>
<dbReference type="GeneID" id="94376008"/>
<protein>
    <submittedName>
        <fullName evidence="2">DUF3363 domain-containing protein</fullName>
    </submittedName>
</protein>
<feature type="domain" description="MobA/VirD2-like nuclease" evidence="1">
    <location>
        <begin position="139"/>
        <end position="202"/>
    </location>
</feature>
<accession>A0ABX8TDS7</accession>
<gene>
    <name evidence="2" type="ORF">KWG56_12060</name>
</gene>
<dbReference type="Proteomes" id="UP000824334">
    <property type="component" value="Chromosome"/>
</dbReference>
<evidence type="ECO:0000259" key="1">
    <source>
        <dbReference type="Pfam" id="PF03432"/>
    </source>
</evidence>
<dbReference type="Pfam" id="PF11843">
    <property type="entry name" value="DUF3363"/>
    <property type="match status" value="1"/>
</dbReference>
<reference evidence="2 3" key="1">
    <citation type="submission" date="2021-07" db="EMBL/GenBank/DDBJ databases">
        <title>Isolation and characterization of bacteria from a gold mining with a capacity of golden bioaccumulation.</title>
        <authorList>
            <person name="Yang X.J."/>
        </authorList>
    </citation>
    <scope>NUCLEOTIDE SEQUENCE [LARGE SCALE GENOMIC DNA]</scope>
    <source>
        <strain evidence="2 3">Au29</strain>
    </source>
</reference>
<evidence type="ECO:0000313" key="2">
    <source>
        <dbReference type="EMBL" id="QYC09337.1"/>
    </source>
</evidence>
<evidence type="ECO:0000313" key="3">
    <source>
        <dbReference type="Proteomes" id="UP000824334"/>
    </source>
</evidence>
<dbReference type="InterPro" id="IPR021795">
    <property type="entry name" value="DUF3363"/>
</dbReference>
<dbReference type="EMBL" id="CP080034">
    <property type="protein sequence ID" value="QYC09337.1"/>
    <property type="molecule type" value="Genomic_DNA"/>
</dbReference>
<dbReference type="InterPro" id="IPR005094">
    <property type="entry name" value="Endonuclease_MobA/VirD2"/>
</dbReference>
<dbReference type="RefSeq" id="WP_219354946.1">
    <property type="nucleotide sequence ID" value="NZ_CP080034.1"/>
</dbReference>